<feature type="compositionally biased region" description="Basic and acidic residues" evidence="1">
    <location>
        <begin position="9"/>
        <end position="23"/>
    </location>
</feature>
<protein>
    <submittedName>
        <fullName evidence="2">BED zinc finger, hAT family dimerization domain protein</fullName>
    </submittedName>
</protein>
<dbReference type="AlphaFoldDB" id="A0A2U1LY07"/>
<evidence type="ECO:0000313" key="2">
    <source>
        <dbReference type="EMBL" id="PWA53892.1"/>
    </source>
</evidence>
<keyword evidence="3" id="KW-1185">Reference proteome</keyword>
<gene>
    <name evidence="2" type="ORF">CTI12_AA438580</name>
</gene>
<name>A0A2U1LY07_ARTAN</name>
<feature type="region of interest" description="Disordered" evidence="1">
    <location>
        <begin position="1"/>
        <end position="23"/>
    </location>
</feature>
<evidence type="ECO:0000256" key="1">
    <source>
        <dbReference type="SAM" id="MobiDB-lite"/>
    </source>
</evidence>
<dbReference type="Proteomes" id="UP000245207">
    <property type="component" value="Unassembled WGS sequence"/>
</dbReference>
<accession>A0A2U1LY07</accession>
<dbReference type="EMBL" id="PKPP01007263">
    <property type="protein sequence ID" value="PWA53892.1"/>
    <property type="molecule type" value="Genomic_DNA"/>
</dbReference>
<feature type="region of interest" description="Disordered" evidence="1">
    <location>
        <begin position="35"/>
        <end position="55"/>
    </location>
</feature>
<dbReference type="OrthoDB" id="10513330at2759"/>
<evidence type="ECO:0000313" key="3">
    <source>
        <dbReference type="Proteomes" id="UP000245207"/>
    </source>
</evidence>
<proteinExistence type="predicted"/>
<reference evidence="2 3" key="1">
    <citation type="journal article" date="2018" name="Mol. Plant">
        <title>The genome of Artemisia annua provides insight into the evolution of Asteraceae family and artemisinin biosynthesis.</title>
        <authorList>
            <person name="Shen Q."/>
            <person name="Zhang L."/>
            <person name="Liao Z."/>
            <person name="Wang S."/>
            <person name="Yan T."/>
            <person name="Shi P."/>
            <person name="Liu M."/>
            <person name="Fu X."/>
            <person name="Pan Q."/>
            <person name="Wang Y."/>
            <person name="Lv Z."/>
            <person name="Lu X."/>
            <person name="Zhang F."/>
            <person name="Jiang W."/>
            <person name="Ma Y."/>
            <person name="Chen M."/>
            <person name="Hao X."/>
            <person name="Li L."/>
            <person name="Tang Y."/>
            <person name="Lv G."/>
            <person name="Zhou Y."/>
            <person name="Sun X."/>
            <person name="Brodelius P.E."/>
            <person name="Rose J.K.C."/>
            <person name="Tang K."/>
        </authorList>
    </citation>
    <scope>NUCLEOTIDE SEQUENCE [LARGE SCALE GENOMIC DNA]</scope>
    <source>
        <strain evidence="3">cv. Huhao1</strain>
        <tissue evidence="2">Leaf</tissue>
    </source>
</reference>
<organism evidence="2 3">
    <name type="scientific">Artemisia annua</name>
    <name type="common">Sweet wormwood</name>
    <dbReference type="NCBI Taxonomy" id="35608"/>
    <lineage>
        <taxon>Eukaryota</taxon>
        <taxon>Viridiplantae</taxon>
        <taxon>Streptophyta</taxon>
        <taxon>Embryophyta</taxon>
        <taxon>Tracheophyta</taxon>
        <taxon>Spermatophyta</taxon>
        <taxon>Magnoliopsida</taxon>
        <taxon>eudicotyledons</taxon>
        <taxon>Gunneridae</taxon>
        <taxon>Pentapetalae</taxon>
        <taxon>asterids</taxon>
        <taxon>campanulids</taxon>
        <taxon>Asterales</taxon>
        <taxon>Asteraceae</taxon>
        <taxon>Asteroideae</taxon>
        <taxon>Anthemideae</taxon>
        <taxon>Artemisiinae</taxon>
        <taxon>Artemisia</taxon>
    </lineage>
</organism>
<feature type="compositionally biased region" description="Polar residues" evidence="1">
    <location>
        <begin position="36"/>
        <end position="47"/>
    </location>
</feature>
<comment type="caution">
    <text evidence="2">The sequence shown here is derived from an EMBL/GenBank/DDBJ whole genome shotgun (WGS) entry which is preliminary data.</text>
</comment>
<sequence length="75" mass="8272">MDFGGHGHSLADPDELRNPDIEPKSVMDVALILNIEPTNSVAPGTSSDKTKPRKKTMTSVYLRFFETTSDGKNHK</sequence>